<evidence type="ECO:0000313" key="1">
    <source>
        <dbReference type="EMBL" id="HDY58437.1"/>
    </source>
</evidence>
<name>A0A7V0Z4E6_UNCW3</name>
<dbReference type="EMBL" id="DSKY01000009">
    <property type="protein sequence ID" value="HDY58437.1"/>
    <property type="molecule type" value="Genomic_DNA"/>
</dbReference>
<dbReference type="AlphaFoldDB" id="A0A7V0Z4E6"/>
<reference evidence="1" key="1">
    <citation type="journal article" date="2020" name="mSystems">
        <title>Genome- and Community-Level Interaction Insights into Carbon Utilization and Element Cycling Functions of Hydrothermarchaeota in Hydrothermal Sediment.</title>
        <authorList>
            <person name="Zhou Z."/>
            <person name="Liu Y."/>
            <person name="Xu W."/>
            <person name="Pan J."/>
            <person name="Luo Z.H."/>
            <person name="Li M."/>
        </authorList>
    </citation>
    <scope>NUCLEOTIDE SEQUENCE [LARGE SCALE GENOMIC DNA]</scope>
    <source>
        <strain evidence="1">SpSt-258</strain>
    </source>
</reference>
<organism evidence="1">
    <name type="scientific">candidate division WOR-3 bacterium</name>
    <dbReference type="NCBI Taxonomy" id="2052148"/>
    <lineage>
        <taxon>Bacteria</taxon>
        <taxon>Bacteria division WOR-3</taxon>
    </lineage>
</organism>
<proteinExistence type="predicted"/>
<sequence>MALGLNSKAGKAEALLLQARILHQELLRGVKGDKRLLGVGGVTCSADTRWQIADRRFKGAIALFEELRHPFELAKAYCYYGEFLLRRTEVREKIPCSFGERTGVRGKEEEKGATEYLQKAQEIFEKIGAKAWLKKFMT</sequence>
<protein>
    <submittedName>
        <fullName evidence="1">Uncharacterized protein</fullName>
    </submittedName>
</protein>
<accession>A0A7V0Z4E6</accession>
<comment type="caution">
    <text evidence="1">The sequence shown here is derived from an EMBL/GenBank/DDBJ whole genome shotgun (WGS) entry which is preliminary data.</text>
</comment>
<gene>
    <name evidence="1" type="ORF">ENP86_02650</name>
</gene>